<dbReference type="InterPro" id="IPR008620">
    <property type="entry name" value="FixH"/>
</dbReference>
<gene>
    <name evidence="2" type="ORF">IDJ75_03680</name>
</gene>
<evidence type="ECO:0000256" key="1">
    <source>
        <dbReference type="SAM" id="Phobius"/>
    </source>
</evidence>
<sequence length="137" mass="15399">MNWGKGIILGMCLFMAFIVGMVVFMFRQPDDYDKRYYEKGLAFDADYKKEKQVIIDNAKPAIGLTKTQLQVKFATPVNGTINFVRPSDGKLDKKIELPGTAAVNIPLSGLLAGQWQLVIEWTANGHAYLYKQEVLLP</sequence>
<organism evidence="2 3">
    <name type="scientific">Mucilaginibacter rigui</name>
    <dbReference type="NCBI Taxonomy" id="534635"/>
    <lineage>
        <taxon>Bacteria</taxon>
        <taxon>Pseudomonadati</taxon>
        <taxon>Bacteroidota</taxon>
        <taxon>Sphingobacteriia</taxon>
        <taxon>Sphingobacteriales</taxon>
        <taxon>Sphingobacteriaceae</taxon>
        <taxon>Mucilaginibacter</taxon>
    </lineage>
</organism>
<proteinExistence type="predicted"/>
<keyword evidence="1" id="KW-0472">Membrane</keyword>
<keyword evidence="1" id="KW-0812">Transmembrane</keyword>
<protein>
    <submittedName>
        <fullName evidence="2">FixH family protein</fullName>
    </submittedName>
</protein>
<reference evidence="2 3" key="1">
    <citation type="submission" date="2020-09" db="EMBL/GenBank/DDBJ databases">
        <title>Novel species of Mucilaginibacter isolated from a glacier on the Tibetan Plateau.</title>
        <authorList>
            <person name="Liu Q."/>
            <person name="Xin Y.-H."/>
        </authorList>
    </citation>
    <scope>NUCLEOTIDE SEQUENCE [LARGE SCALE GENOMIC DNA]</scope>
    <source>
        <strain evidence="2 3">CGMCC 1.13878</strain>
    </source>
</reference>
<evidence type="ECO:0000313" key="3">
    <source>
        <dbReference type="Proteomes" id="UP000618754"/>
    </source>
</evidence>
<name>A0ABR7X185_9SPHI</name>
<accession>A0ABR7X185</accession>
<keyword evidence="1" id="KW-1133">Transmembrane helix</keyword>
<dbReference type="EMBL" id="JACWMW010000001">
    <property type="protein sequence ID" value="MBD1384366.1"/>
    <property type="molecule type" value="Genomic_DNA"/>
</dbReference>
<feature type="transmembrane region" description="Helical" evidence="1">
    <location>
        <begin position="6"/>
        <end position="26"/>
    </location>
</feature>
<comment type="caution">
    <text evidence="2">The sequence shown here is derived from an EMBL/GenBank/DDBJ whole genome shotgun (WGS) entry which is preliminary data.</text>
</comment>
<dbReference type="RefSeq" id="WP_224746468.1">
    <property type="nucleotide sequence ID" value="NZ_JACWMW010000001.1"/>
</dbReference>
<dbReference type="Proteomes" id="UP000618754">
    <property type="component" value="Unassembled WGS sequence"/>
</dbReference>
<evidence type="ECO:0000313" key="2">
    <source>
        <dbReference type="EMBL" id="MBD1384366.1"/>
    </source>
</evidence>
<keyword evidence="3" id="KW-1185">Reference proteome</keyword>
<dbReference type="Pfam" id="PF05751">
    <property type="entry name" value="FixH"/>
    <property type="match status" value="1"/>
</dbReference>